<keyword evidence="1" id="KW-0812">Transmembrane</keyword>
<gene>
    <name evidence="3" type="ORF">KGA66_02870</name>
</gene>
<organism evidence="3 4">
    <name type="scientific">Actinocrinis puniceicyclus</name>
    <dbReference type="NCBI Taxonomy" id="977794"/>
    <lineage>
        <taxon>Bacteria</taxon>
        <taxon>Bacillati</taxon>
        <taxon>Actinomycetota</taxon>
        <taxon>Actinomycetes</taxon>
        <taxon>Catenulisporales</taxon>
        <taxon>Actinospicaceae</taxon>
        <taxon>Actinocrinis</taxon>
    </lineage>
</organism>
<comment type="caution">
    <text evidence="3">The sequence shown here is derived from an EMBL/GenBank/DDBJ whole genome shotgun (WGS) entry which is preliminary data.</text>
</comment>
<keyword evidence="1" id="KW-0472">Membrane</keyword>
<dbReference type="EMBL" id="JAGSXH010000005">
    <property type="protein sequence ID" value="MBS2961975.1"/>
    <property type="molecule type" value="Genomic_DNA"/>
</dbReference>
<dbReference type="RefSeq" id="WP_211464163.1">
    <property type="nucleotide sequence ID" value="NZ_JAGSXH010000005.1"/>
</dbReference>
<dbReference type="Pfam" id="PF13400">
    <property type="entry name" value="Tad"/>
    <property type="match status" value="1"/>
</dbReference>
<feature type="transmembrane region" description="Helical" evidence="1">
    <location>
        <begin position="12"/>
        <end position="32"/>
    </location>
</feature>
<feature type="domain" description="Putative Flp pilus-assembly TadG-like N-terminal" evidence="2">
    <location>
        <begin position="11"/>
        <end position="58"/>
    </location>
</feature>
<accession>A0A8J8BB17</accession>
<sequence length="147" mass="15097">MIARRPLGERGSFTFAIVFWALVTMMLAGLVVDGGLALTERQRAGDIAEQAARAGADDLNPDLLRIGTYKLVDGACGRATAVAAASGVDANLVTCGPIGSVTLPNGLVVPTITVTIQIHYTPILIGIVYSGNFIANASATAHPQPGP</sequence>
<keyword evidence="4" id="KW-1185">Reference proteome</keyword>
<evidence type="ECO:0000313" key="4">
    <source>
        <dbReference type="Proteomes" id="UP000677913"/>
    </source>
</evidence>
<dbReference type="InterPro" id="IPR028087">
    <property type="entry name" value="Tad_N"/>
</dbReference>
<protein>
    <submittedName>
        <fullName evidence="3">Tad domain-containing protein</fullName>
    </submittedName>
</protein>
<dbReference type="AlphaFoldDB" id="A0A8J8BB17"/>
<name>A0A8J8BB17_9ACTN</name>
<keyword evidence="1" id="KW-1133">Transmembrane helix</keyword>
<evidence type="ECO:0000256" key="1">
    <source>
        <dbReference type="SAM" id="Phobius"/>
    </source>
</evidence>
<dbReference type="Proteomes" id="UP000677913">
    <property type="component" value="Unassembled WGS sequence"/>
</dbReference>
<proteinExistence type="predicted"/>
<evidence type="ECO:0000313" key="3">
    <source>
        <dbReference type="EMBL" id="MBS2961975.1"/>
    </source>
</evidence>
<evidence type="ECO:0000259" key="2">
    <source>
        <dbReference type="Pfam" id="PF13400"/>
    </source>
</evidence>
<reference evidence="3" key="1">
    <citation type="submission" date="2021-04" db="EMBL/GenBank/DDBJ databases">
        <title>Genome based classification of Actinospica acidithermotolerans sp. nov., an actinobacterium isolated from an Indonesian hot spring.</title>
        <authorList>
            <person name="Kusuma A.B."/>
            <person name="Putra K.E."/>
            <person name="Nafisah S."/>
            <person name="Loh J."/>
            <person name="Nouioui I."/>
            <person name="Goodfellow M."/>
        </authorList>
    </citation>
    <scope>NUCLEOTIDE SEQUENCE</scope>
    <source>
        <strain evidence="3">DSM 45618</strain>
    </source>
</reference>